<reference evidence="7 8" key="1">
    <citation type="journal article" date="2022" name="Int. J. Syst. Evol. Microbiol.">
        <title>Noviherbaspirillum aridicola sp. nov., isolated from an arid soil in Pakistan.</title>
        <authorList>
            <person name="Khan I.U."/>
            <person name="Saqib M."/>
            <person name="Amin A."/>
            <person name="Hussain F."/>
            <person name="Li L."/>
            <person name="Liu Y.H."/>
            <person name="Fang B.Z."/>
            <person name="Ahmed I."/>
            <person name="Li W.J."/>
        </authorList>
    </citation>
    <scope>NUCLEOTIDE SEQUENCE [LARGE SCALE GENOMIC DNA]</scope>
    <source>
        <strain evidence="7 8">NCCP-691</strain>
    </source>
</reference>
<dbReference type="InterPro" id="IPR007235">
    <property type="entry name" value="Glyco_trans_28_C"/>
</dbReference>
<keyword evidence="3" id="KW-0328">Glycosyltransferase</keyword>
<sequence length="157" mass="17366">MIFLTVGTQLPFDRLVAAVDDWAGASRARVFAQTGAGKYRPRHCEHADYLAPALADDLFRKADLIVSHAGMGSILTALKYQKRILILPRRASLGEHRNEHQLATARWLGRKPGVFVAEEADDVARLLNAREVLQSGEAISDHADPALLARLREFVSQ</sequence>
<evidence type="ECO:0000256" key="4">
    <source>
        <dbReference type="ARBA" id="ARBA00022679"/>
    </source>
</evidence>
<organism evidence="7 8">
    <name type="scientific">Noviherbaspirillum aridicola</name>
    <dbReference type="NCBI Taxonomy" id="2849687"/>
    <lineage>
        <taxon>Bacteria</taxon>
        <taxon>Pseudomonadati</taxon>
        <taxon>Pseudomonadota</taxon>
        <taxon>Betaproteobacteria</taxon>
        <taxon>Burkholderiales</taxon>
        <taxon>Oxalobacteraceae</taxon>
        <taxon>Noviherbaspirillum</taxon>
    </lineage>
</organism>
<feature type="domain" description="Glycosyl transferase family 28 C-terminal" evidence="6">
    <location>
        <begin position="1"/>
        <end position="104"/>
    </location>
</feature>
<dbReference type="PANTHER" id="PTHR12867:SF6">
    <property type="entry name" value="N-ACETYLGLUCOSAMINYLDIPHOSPHODOLICHOL N-ACETYLGLUCOSAMINYLTRANSFERASE"/>
    <property type="match status" value="1"/>
</dbReference>
<comment type="subcellular location">
    <subcellularLocation>
        <location evidence="1">Endoplasmic reticulum</location>
    </subcellularLocation>
</comment>
<comment type="similarity">
    <text evidence="2">Belongs to the glycosyltransferase 28 family.</text>
</comment>
<name>A0ABQ4Q740_9BURK</name>
<protein>
    <submittedName>
        <fullName evidence="7">Beta-1,4-galactosyltransferase</fullName>
    </submittedName>
</protein>
<dbReference type="SUPFAM" id="SSF53756">
    <property type="entry name" value="UDP-Glycosyltransferase/glycogen phosphorylase"/>
    <property type="match status" value="1"/>
</dbReference>
<dbReference type="EMBL" id="BPMK01000012">
    <property type="protein sequence ID" value="GIZ52856.1"/>
    <property type="molecule type" value="Genomic_DNA"/>
</dbReference>
<evidence type="ECO:0000313" key="8">
    <source>
        <dbReference type="Proteomes" id="UP000887222"/>
    </source>
</evidence>
<dbReference type="Proteomes" id="UP000887222">
    <property type="component" value="Unassembled WGS sequence"/>
</dbReference>
<keyword evidence="4" id="KW-0808">Transferase</keyword>
<evidence type="ECO:0000256" key="5">
    <source>
        <dbReference type="ARBA" id="ARBA00022824"/>
    </source>
</evidence>
<dbReference type="Gene3D" id="3.40.50.2000">
    <property type="entry name" value="Glycogen Phosphorylase B"/>
    <property type="match status" value="1"/>
</dbReference>
<keyword evidence="5" id="KW-0256">Endoplasmic reticulum</keyword>
<comment type="caution">
    <text evidence="7">The sequence shown here is derived from an EMBL/GenBank/DDBJ whole genome shotgun (WGS) entry which is preliminary data.</text>
</comment>
<dbReference type="Pfam" id="PF04101">
    <property type="entry name" value="Glyco_tran_28_C"/>
    <property type="match status" value="1"/>
</dbReference>
<accession>A0ABQ4Q740</accession>
<evidence type="ECO:0000256" key="2">
    <source>
        <dbReference type="ARBA" id="ARBA00006962"/>
    </source>
</evidence>
<evidence type="ECO:0000259" key="6">
    <source>
        <dbReference type="Pfam" id="PF04101"/>
    </source>
</evidence>
<keyword evidence="8" id="KW-1185">Reference proteome</keyword>
<evidence type="ECO:0000256" key="3">
    <source>
        <dbReference type="ARBA" id="ARBA00022676"/>
    </source>
</evidence>
<dbReference type="RefSeq" id="WP_220809274.1">
    <property type="nucleotide sequence ID" value="NZ_BPMK01000012.1"/>
</dbReference>
<evidence type="ECO:0000256" key="1">
    <source>
        <dbReference type="ARBA" id="ARBA00004240"/>
    </source>
</evidence>
<dbReference type="InterPro" id="IPR039042">
    <property type="entry name" value="Alg13-like"/>
</dbReference>
<evidence type="ECO:0000313" key="7">
    <source>
        <dbReference type="EMBL" id="GIZ52856.1"/>
    </source>
</evidence>
<gene>
    <name evidence="7" type="ORF">NCCP691_28700</name>
</gene>
<dbReference type="PANTHER" id="PTHR12867">
    <property type="entry name" value="GLYCOSYL TRANSFERASE-RELATED"/>
    <property type="match status" value="1"/>
</dbReference>
<proteinExistence type="inferred from homology"/>